<dbReference type="eggNOG" id="KOG0800">
    <property type="taxonomic scope" value="Eukaryota"/>
</dbReference>
<evidence type="ECO:0000313" key="6">
    <source>
        <dbReference type="Proteomes" id="UP000059680"/>
    </source>
</evidence>
<accession>A0A0P0Y6W5</accession>
<gene>
    <name evidence="5" type="ordered locus">Os12g0135300</name>
    <name evidence="5" type="ORF">OSNPB_120135300</name>
</gene>
<keyword evidence="6" id="KW-1185">Reference proteome</keyword>
<dbReference type="GO" id="GO:0016567">
    <property type="term" value="P:protein ubiquitination"/>
    <property type="evidence" value="ECO:0007669"/>
    <property type="project" value="InterPro"/>
</dbReference>
<dbReference type="PROSITE" id="PS50089">
    <property type="entry name" value="ZF_RING_2"/>
    <property type="match status" value="1"/>
</dbReference>
<feature type="domain" description="RING-type" evidence="4">
    <location>
        <begin position="210"/>
        <end position="249"/>
    </location>
</feature>
<dbReference type="OMA" id="HAHATER"/>
<dbReference type="PANTHER" id="PTHR46592">
    <property type="entry name" value="RING-H2 FINGER PROTEIN ATL67"/>
    <property type="match status" value="1"/>
</dbReference>
<dbReference type="Pfam" id="PF13639">
    <property type="entry name" value="zf-RING_2"/>
    <property type="match status" value="1"/>
</dbReference>
<dbReference type="STRING" id="39947.A0A0P0Y6W5"/>
<feature type="compositionally biased region" description="Low complexity" evidence="2">
    <location>
        <begin position="268"/>
        <end position="292"/>
    </location>
</feature>
<reference evidence="6" key="1">
    <citation type="journal article" date="2005" name="Nature">
        <title>The map-based sequence of the rice genome.</title>
        <authorList>
            <consortium name="International rice genome sequencing project (IRGSP)"/>
            <person name="Matsumoto T."/>
            <person name="Wu J."/>
            <person name="Kanamori H."/>
            <person name="Katayose Y."/>
            <person name="Fujisawa M."/>
            <person name="Namiki N."/>
            <person name="Mizuno H."/>
            <person name="Yamamoto K."/>
            <person name="Antonio B.A."/>
            <person name="Baba T."/>
            <person name="Sakata K."/>
            <person name="Nagamura Y."/>
            <person name="Aoki H."/>
            <person name="Arikawa K."/>
            <person name="Arita K."/>
            <person name="Bito T."/>
            <person name="Chiden Y."/>
            <person name="Fujitsuka N."/>
            <person name="Fukunaka R."/>
            <person name="Hamada M."/>
            <person name="Harada C."/>
            <person name="Hayashi A."/>
            <person name="Hijishita S."/>
            <person name="Honda M."/>
            <person name="Hosokawa S."/>
            <person name="Ichikawa Y."/>
            <person name="Idonuma A."/>
            <person name="Iijima M."/>
            <person name="Ikeda M."/>
            <person name="Ikeno M."/>
            <person name="Ito K."/>
            <person name="Ito S."/>
            <person name="Ito T."/>
            <person name="Ito Y."/>
            <person name="Ito Y."/>
            <person name="Iwabuchi A."/>
            <person name="Kamiya K."/>
            <person name="Karasawa W."/>
            <person name="Kurita K."/>
            <person name="Katagiri S."/>
            <person name="Kikuta A."/>
            <person name="Kobayashi H."/>
            <person name="Kobayashi N."/>
            <person name="Machita K."/>
            <person name="Maehara T."/>
            <person name="Masukawa M."/>
            <person name="Mizubayashi T."/>
            <person name="Mukai Y."/>
            <person name="Nagasaki H."/>
            <person name="Nagata Y."/>
            <person name="Naito S."/>
            <person name="Nakashima M."/>
            <person name="Nakama Y."/>
            <person name="Nakamichi Y."/>
            <person name="Nakamura M."/>
            <person name="Meguro A."/>
            <person name="Negishi M."/>
            <person name="Ohta I."/>
            <person name="Ohta T."/>
            <person name="Okamoto M."/>
            <person name="Ono N."/>
            <person name="Saji S."/>
            <person name="Sakaguchi M."/>
            <person name="Sakai K."/>
            <person name="Shibata M."/>
            <person name="Shimokawa T."/>
            <person name="Song J."/>
            <person name="Takazaki Y."/>
            <person name="Terasawa K."/>
            <person name="Tsugane M."/>
            <person name="Tsuji K."/>
            <person name="Ueda S."/>
            <person name="Waki K."/>
            <person name="Yamagata H."/>
            <person name="Yamamoto M."/>
            <person name="Yamamoto S."/>
            <person name="Yamane H."/>
            <person name="Yoshiki S."/>
            <person name="Yoshihara R."/>
            <person name="Yukawa K."/>
            <person name="Zhong H."/>
            <person name="Yano M."/>
            <person name="Yuan Q."/>
            <person name="Ouyang S."/>
            <person name="Liu J."/>
            <person name="Jones K.M."/>
            <person name="Gansberger K."/>
            <person name="Moffat K."/>
            <person name="Hill J."/>
            <person name="Bera J."/>
            <person name="Fadrosh D."/>
            <person name="Jin S."/>
            <person name="Johri S."/>
            <person name="Kim M."/>
            <person name="Overton L."/>
            <person name="Reardon M."/>
            <person name="Tsitrin T."/>
            <person name="Vuong H."/>
            <person name="Weaver B."/>
            <person name="Ciecko A."/>
            <person name="Tallon L."/>
            <person name="Jackson J."/>
            <person name="Pai G."/>
            <person name="Aken S.V."/>
            <person name="Utterback T."/>
            <person name="Reidmuller S."/>
            <person name="Feldblyum T."/>
            <person name="Hsiao J."/>
            <person name="Zismann V."/>
            <person name="Iobst S."/>
            <person name="de Vazeille A.R."/>
            <person name="Buell C.R."/>
            <person name="Ying K."/>
            <person name="Li Y."/>
            <person name="Lu T."/>
            <person name="Huang Y."/>
            <person name="Zhao Q."/>
            <person name="Feng Q."/>
            <person name="Zhang L."/>
            <person name="Zhu J."/>
            <person name="Weng Q."/>
            <person name="Mu J."/>
            <person name="Lu Y."/>
            <person name="Fan D."/>
            <person name="Liu Y."/>
            <person name="Guan J."/>
            <person name="Zhang Y."/>
            <person name="Yu S."/>
            <person name="Liu X."/>
            <person name="Zhang Y."/>
            <person name="Hong G."/>
            <person name="Han B."/>
            <person name="Choisne N."/>
            <person name="Demange N."/>
            <person name="Orjeda G."/>
            <person name="Samain S."/>
            <person name="Cattolico L."/>
            <person name="Pelletier E."/>
            <person name="Couloux A."/>
            <person name="Segurens B."/>
            <person name="Wincker P."/>
            <person name="D'Hont A."/>
            <person name="Scarpelli C."/>
            <person name="Weissenbach J."/>
            <person name="Salanoubat M."/>
            <person name="Quetier F."/>
            <person name="Yu Y."/>
            <person name="Kim H.R."/>
            <person name="Rambo T."/>
            <person name="Currie J."/>
            <person name="Collura K."/>
            <person name="Luo M."/>
            <person name="Yang T."/>
            <person name="Ammiraju J.S.S."/>
            <person name="Engler F."/>
            <person name="Soderlund C."/>
            <person name="Wing R.A."/>
            <person name="Palmer L.E."/>
            <person name="de la Bastide M."/>
            <person name="Spiegel L."/>
            <person name="Nascimento L."/>
            <person name="Zutavern T."/>
            <person name="O'Shaughnessy A."/>
            <person name="Dike S."/>
            <person name="Dedhia N."/>
            <person name="Preston R."/>
            <person name="Balija V."/>
            <person name="McCombie W.R."/>
            <person name="Chow T."/>
            <person name="Chen H."/>
            <person name="Chung M."/>
            <person name="Chen C."/>
            <person name="Shaw J."/>
            <person name="Wu H."/>
            <person name="Hsiao K."/>
            <person name="Chao Y."/>
            <person name="Chu M."/>
            <person name="Cheng C."/>
            <person name="Hour A."/>
            <person name="Lee P."/>
            <person name="Lin S."/>
            <person name="Lin Y."/>
            <person name="Liou J."/>
            <person name="Liu S."/>
            <person name="Hsing Y."/>
            <person name="Raghuvanshi S."/>
            <person name="Mohanty A."/>
            <person name="Bharti A.K."/>
            <person name="Gaur A."/>
            <person name="Gupta V."/>
            <person name="Kumar D."/>
            <person name="Ravi V."/>
            <person name="Vij S."/>
            <person name="Kapur A."/>
            <person name="Khurana P."/>
            <person name="Khurana P."/>
            <person name="Khurana J.P."/>
            <person name="Tyagi A.K."/>
            <person name="Gaikwad K."/>
            <person name="Singh A."/>
            <person name="Dalal V."/>
            <person name="Srivastava S."/>
            <person name="Dixit A."/>
            <person name="Pal A.K."/>
            <person name="Ghazi I.A."/>
            <person name="Yadav M."/>
            <person name="Pandit A."/>
            <person name="Bhargava A."/>
            <person name="Sureshbabu K."/>
            <person name="Batra K."/>
            <person name="Sharma T.R."/>
            <person name="Mohapatra T."/>
            <person name="Singh N.K."/>
            <person name="Messing J."/>
            <person name="Nelson A.B."/>
            <person name="Fuks G."/>
            <person name="Kavchok S."/>
            <person name="Keizer G."/>
            <person name="Linton E."/>
            <person name="Llaca V."/>
            <person name="Song R."/>
            <person name="Tanyolac B."/>
            <person name="Young S."/>
            <person name="Ho-Il K."/>
            <person name="Hahn J.H."/>
            <person name="Sangsakoo G."/>
            <person name="Vanavichit A."/>
            <person name="de Mattos Luiz.A.T."/>
            <person name="Zimmer P.D."/>
            <person name="Malone G."/>
            <person name="Dellagostin O."/>
            <person name="de Oliveira A.C."/>
            <person name="Bevan M."/>
            <person name="Bancroft I."/>
            <person name="Minx P."/>
            <person name="Cordum H."/>
            <person name="Wilson R."/>
            <person name="Cheng Z."/>
            <person name="Jin W."/>
            <person name="Jiang J."/>
            <person name="Leong S.A."/>
            <person name="Iwama H."/>
            <person name="Gojobori T."/>
            <person name="Itoh T."/>
            <person name="Niimura Y."/>
            <person name="Fujii Y."/>
            <person name="Habara T."/>
            <person name="Sakai H."/>
            <person name="Sato Y."/>
            <person name="Wilson G."/>
            <person name="Kumar K."/>
            <person name="McCouch S."/>
            <person name="Juretic N."/>
            <person name="Hoen D."/>
            <person name="Wright S."/>
            <person name="Bruskiewich R."/>
            <person name="Bureau T."/>
            <person name="Miyao A."/>
            <person name="Hirochika H."/>
            <person name="Nishikawa T."/>
            <person name="Kadowaki K."/>
            <person name="Sugiura M."/>
            <person name="Burr B."/>
            <person name="Sasaki T."/>
        </authorList>
    </citation>
    <scope>NUCLEOTIDE SEQUENCE [LARGE SCALE GENOMIC DNA]</scope>
    <source>
        <strain evidence="6">cv. Nipponbare</strain>
    </source>
</reference>
<reference evidence="5 6" key="3">
    <citation type="journal article" date="2013" name="Rice">
        <title>Improvement of the Oryza sativa Nipponbare reference genome using next generation sequence and optical map data.</title>
        <authorList>
            <person name="Kawahara Y."/>
            <person name="de la Bastide M."/>
            <person name="Hamilton J.P."/>
            <person name="Kanamori H."/>
            <person name="McCombie W.R."/>
            <person name="Ouyang S."/>
            <person name="Schwartz D.C."/>
            <person name="Tanaka T."/>
            <person name="Wu J."/>
            <person name="Zhou S."/>
            <person name="Childs K.L."/>
            <person name="Davidson R.M."/>
            <person name="Lin H."/>
            <person name="Quesada-Ocampo L."/>
            <person name="Vaillancourt B."/>
            <person name="Sakai H."/>
            <person name="Lee S.S."/>
            <person name="Kim J."/>
            <person name="Numa H."/>
            <person name="Itoh T."/>
            <person name="Buell C.R."/>
            <person name="Matsumoto T."/>
        </authorList>
    </citation>
    <scope>NUCLEOTIDE SEQUENCE [LARGE SCALE GENOMIC DNA]</scope>
    <source>
        <strain evidence="6">cv. Nipponbare</strain>
    </source>
</reference>
<dbReference type="AlphaFoldDB" id="A0A0P0Y6W5"/>
<feature type="region of interest" description="Disordered" evidence="2">
    <location>
        <begin position="375"/>
        <end position="427"/>
    </location>
</feature>
<dbReference type="Proteomes" id="UP000059680">
    <property type="component" value="Chromosome 12"/>
</dbReference>
<dbReference type="Gene3D" id="3.30.40.10">
    <property type="entry name" value="Zinc/RING finger domain, C3HC4 (zinc finger)"/>
    <property type="match status" value="1"/>
</dbReference>
<dbReference type="InParanoid" id="A0A0P0Y6W5"/>
<keyword evidence="3" id="KW-0472">Membrane</keyword>
<dbReference type="InterPro" id="IPR013083">
    <property type="entry name" value="Znf_RING/FYVE/PHD"/>
</dbReference>
<keyword evidence="1" id="KW-0862">Zinc</keyword>
<feature type="compositionally biased region" description="Low complexity" evidence="2">
    <location>
        <begin position="397"/>
        <end position="418"/>
    </location>
</feature>
<evidence type="ECO:0000259" key="4">
    <source>
        <dbReference type="PROSITE" id="PS50089"/>
    </source>
</evidence>
<evidence type="ECO:0000256" key="2">
    <source>
        <dbReference type="SAM" id="MobiDB-lite"/>
    </source>
</evidence>
<dbReference type="PANTHER" id="PTHR46592:SF14">
    <property type="entry name" value="RING-TYPE DOMAIN-CONTAINING PROTEIN"/>
    <property type="match status" value="1"/>
</dbReference>
<dbReference type="SMART" id="SM00184">
    <property type="entry name" value="RING"/>
    <property type="match status" value="1"/>
</dbReference>
<dbReference type="InterPro" id="IPR044289">
    <property type="entry name" value="ATL67-70"/>
</dbReference>
<evidence type="ECO:0000256" key="3">
    <source>
        <dbReference type="SAM" id="Phobius"/>
    </source>
</evidence>
<reference evidence="5 6" key="2">
    <citation type="journal article" date="2013" name="Plant Cell Physiol.">
        <title>Rice Annotation Project Database (RAP-DB): an integrative and interactive database for rice genomics.</title>
        <authorList>
            <person name="Sakai H."/>
            <person name="Lee S.S."/>
            <person name="Tanaka T."/>
            <person name="Numa H."/>
            <person name="Kim J."/>
            <person name="Kawahara Y."/>
            <person name="Wakimoto H."/>
            <person name="Yang C.C."/>
            <person name="Iwamoto M."/>
            <person name="Abe T."/>
            <person name="Yamada Y."/>
            <person name="Muto A."/>
            <person name="Inokuchi H."/>
            <person name="Ikemura T."/>
            <person name="Matsumoto T."/>
            <person name="Sasaki T."/>
            <person name="Itoh T."/>
        </authorList>
    </citation>
    <scope>NUCLEOTIDE SEQUENCE [LARGE SCALE GENOMIC DNA]</scope>
    <source>
        <strain evidence="6">cv. Nipponbare</strain>
    </source>
</reference>
<keyword evidence="3" id="KW-0812">Transmembrane</keyword>
<dbReference type="GO" id="GO:0008270">
    <property type="term" value="F:zinc ion binding"/>
    <property type="evidence" value="ECO:0007669"/>
    <property type="project" value="UniProtKB-KW"/>
</dbReference>
<proteinExistence type="predicted"/>
<keyword evidence="1" id="KW-0479">Metal-binding</keyword>
<name>A0A0P0Y6W5_ORYSJ</name>
<feature type="compositionally biased region" description="Basic residues" evidence="2">
    <location>
        <begin position="375"/>
        <end position="384"/>
    </location>
</feature>
<keyword evidence="3" id="KW-1133">Transmembrane helix</keyword>
<evidence type="ECO:0000256" key="1">
    <source>
        <dbReference type="PROSITE-ProRule" id="PRU00175"/>
    </source>
</evidence>
<dbReference type="InterPro" id="IPR001841">
    <property type="entry name" value="Znf_RING"/>
</dbReference>
<dbReference type="PaxDb" id="39947-A0A0P0Y6W5"/>
<organism evidence="5 6">
    <name type="scientific">Oryza sativa subsp. japonica</name>
    <name type="common">Rice</name>
    <dbReference type="NCBI Taxonomy" id="39947"/>
    <lineage>
        <taxon>Eukaryota</taxon>
        <taxon>Viridiplantae</taxon>
        <taxon>Streptophyta</taxon>
        <taxon>Embryophyta</taxon>
        <taxon>Tracheophyta</taxon>
        <taxon>Spermatophyta</taxon>
        <taxon>Magnoliopsida</taxon>
        <taxon>Liliopsida</taxon>
        <taxon>Poales</taxon>
        <taxon>Poaceae</taxon>
        <taxon>BOP clade</taxon>
        <taxon>Oryzoideae</taxon>
        <taxon>Oryzeae</taxon>
        <taxon>Oryzinae</taxon>
        <taxon>Oryza</taxon>
        <taxon>Oryza sativa</taxon>
    </lineage>
</organism>
<dbReference type="Gramene" id="Os12t0135300-00">
    <property type="protein sequence ID" value="Os12t0135300-00"/>
    <property type="gene ID" value="Os12g0135300"/>
</dbReference>
<feature type="region of interest" description="Disordered" evidence="2">
    <location>
        <begin position="252"/>
        <end position="336"/>
    </location>
</feature>
<feature type="compositionally biased region" description="Pro residues" evidence="2">
    <location>
        <begin position="310"/>
        <end position="320"/>
    </location>
</feature>
<feature type="transmembrane region" description="Helical" evidence="3">
    <location>
        <begin position="125"/>
        <end position="150"/>
    </location>
</feature>
<sequence>MWLCDPSNSWFTFSTSLSLPLHVRTLAIQIQNRFGSASTNSALNFVTPFRLIRRSHRSSFVPLSSRKPHFPAAAVSISSILFAHTEMHARLLLRMHAPISFAPASSPDAASFAPAAADVGGAVCLGYGIAIAVGVLVFISTVMLASYICVRAKAGAAAVLLADDDDDGGAPAASAVVVLGLDGPAIDALYPKFLHVGVGDDDNACAGAQCAICLGEFVAGDALRRGPGCGHRFHAECVERWLRVSATCPPYPPPTWSPHQPPHRRCRLASSAARSPPLPSTALTSSAVVPLPTASPPLPPRFLRHRALPPRSPPPLPPRSPRLEQRKLPPPLASSAAASPCLLRRLLVSRPHPPHAHATEREGGSRAELLIPRRRRLCVTRRRSMSPADDDEREGEAAPSSSSPTTAASTSRAAATAAPCPPPPLTP</sequence>
<protein>
    <submittedName>
        <fullName evidence="5">Os12g0135300 protein</fullName>
    </submittedName>
</protein>
<dbReference type="SUPFAM" id="SSF57850">
    <property type="entry name" value="RING/U-box"/>
    <property type="match status" value="1"/>
</dbReference>
<keyword evidence="1" id="KW-0863">Zinc-finger</keyword>
<dbReference type="EMBL" id="AP014968">
    <property type="protein sequence ID" value="BAT15790.1"/>
    <property type="molecule type" value="Genomic_DNA"/>
</dbReference>
<evidence type="ECO:0000313" key="5">
    <source>
        <dbReference type="EMBL" id="BAT15790.1"/>
    </source>
</evidence>
<dbReference type="GO" id="GO:0016740">
    <property type="term" value="F:transferase activity"/>
    <property type="evidence" value="ECO:0007669"/>
    <property type="project" value="InterPro"/>
</dbReference>